<reference evidence="5" key="1">
    <citation type="submission" date="2022-10" db="EMBL/GenBank/DDBJ databases">
        <title>Chitinophaga sp. nov., isolated from soil.</title>
        <authorList>
            <person name="Jeon C.O."/>
        </authorList>
    </citation>
    <scope>NUCLEOTIDE SEQUENCE</scope>
    <source>
        <strain evidence="5">R8</strain>
    </source>
</reference>
<evidence type="ECO:0000256" key="2">
    <source>
        <dbReference type="ARBA" id="ARBA00023015"/>
    </source>
</evidence>
<keyword evidence="2" id="KW-0805">Transcription regulation</keyword>
<dbReference type="Pfam" id="PF03965">
    <property type="entry name" value="Penicillinase_R"/>
    <property type="match status" value="1"/>
</dbReference>
<dbReference type="EMBL" id="CP107006">
    <property type="protein sequence ID" value="UYQ91567.1"/>
    <property type="molecule type" value="Genomic_DNA"/>
</dbReference>
<evidence type="ECO:0000313" key="6">
    <source>
        <dbReference type="Proteomes" id="UP001162741"/>
    </source>
</evidence>
<organism evidence="5 6">
    <name type="scientific">Chitinophaga horti</name>
    <dbReference type="NCBI Taxonomy" id="2920382"/>
    <lineage>
        <taxon>Bacteria</taxon>
        <taxon>Pseudomonadati</taxon>
        <taxon>Bacteroidota</taxon>
        <taxon>Chitinophagia</taxon>
        <taxon>Chitinophagales</taxon>
        <taxon>Chitinophagaceae</taxon>
        <taxon>Chitinophaga</taxon>
    </lineage>
</organism>
<comment type="similarity">
    <text evidence="1">Belongs to the BlaI transcriptional regulatory family.</text>
</comment>
<proteinExistence type="inferred from homology"/>
<accession>A0ABY6IYT1</accession>
<dbReference type="Proteomes" id="UP001162741">
    <property type="component" value="Chromosome"/>
</dbReference>
<dbReference type="InterPro" id="IPR036388">
    <property type="entry name" value="WH-like_DNA-bd_sf"/>
</dbReference>
<evidence type="ECO:0000313" key="5">
    <source>
        <dbReference type="EMBL" id="UYQ91567.1"/>
    </source>
</evidence>
<dbReference type="Gene3D" id="1.10.10.10">
    <property type="entry name" value="Winged helix-like DNA-binding domain superfamily/Winged helix DNA-binding domain"/>
    <property type="match status" value="1"/>
</dbReference>
<dbReference type="SUPFAM" id="SSF46785">
    <property type="entry name" value="Winged helix' DNA-binding domain"/>
    <property type="match status" value="1"/>
</dbReference>
<dbReference type="InterPro" id="IPR005650">
    <property type="entry name" value="BlaI_family"/>
</dbReference>
<keyword evidence="6" id="KW-1185">Reference proteome</keyword>
<dbReference type="PIRSF" id="PIRSF019455">
    <property type="entry name" value="CopR_AtkY"/>
    <property type="match status" value="1"/>
</dbReference>
<sequence>MKTLTKAEEQIMQALWKLGPSFVKDIIDELPEPKPHYNTVSTLIKILVEKGFADYKAYGKSHQYFSLVSKDEYSSKTMKTFVKGYFEGSFANMVSFFVKEKDLSVSELEHLLEQIKDTKK</sequence>
<dbReference type="RefSeq" id="WP_244840417.1">
    <property type="nucleotide sequence ID" value="NZ_CP107006.1"/>
</dbReference>
<dbReference type="InterPro" id="IPR036390">
    <property type="entry name" value="WH_DNA-bd_sf"/>
</dbReference>
<name>A0ABY6IYT1_9BACT</name>
<evidence type="ECO:0000256" key="4">
    <source>
        <dbReference type="ARBA" id="ARBA00023163"/>
    </source>
</evidence>
<dbReference type="Gene3D" id="1.10.4040.10">
    <property type="entry name" value="Penicillinase repressor domain"/>
    <property type="match status" value="1"/>
</dbReference>
<keyword evidence="3" id="KW-0238">DNA-binding</keyword>
<evidence type="ECO:0000256" key="1">
    <source>
        <dbReference type="ARBA" id="ARBA00011046"/>
    </source>
</evidence>
<protein>
    <submittedName>
        <fullName evidence="5">BlaI/MecI/CopY family transcriptional regulator</fullName>
    </submittedName>
</protein>
<keyword evidence="4" id="KW-0804">Transcription</keyword>
<evidence type="ECO:0000256" key="3">
    <source>
        <dbReference type="ARBA" id="ARBA00023125"/>
    </source>
</evidence>
<gene>
    <name evidence="5" type="ORF">MKQ68_15860</name>
</gene>